<dbReference type="AlphaFoldDB" id="A0A1S8TXF0"/>
<comment type="caution">
    <text evidence="2">The sequence shown here is derived from an EMBL/GenBank/DDBJ whole genome shotgun (WGS) entry which is preliminary data.</text>
</comment>
<evidence type="ECO:0000256" key="1">
    <source>
        <dbReference type="SAM" id="Phobius"/>
    </source>
</evidence>
<protein>
    <recommendedName>
        <fullName evidence="4">DUF624 domain-containing protein</fullName>
    </recommendedName>
</protein>
<dbReference type="Proteomes" id="UP000190890">
    <property type="component" value="Unassembled WGS sequence"/>
</dbReference>
<feature type="transmembrane region" description="Helical" evidence="1">
    <location>
        <begin position="105"/>
        <end position="129"/>
    </location>
</feature>
<keyword evidence="1" id="KW-0812">Transmembrane</keyword>
<dbReference type="InterPro" id="IPR006938">
    <property type="entry name" value="DUF624"/>
</dbReference>
<accession>A0A1S8TXF0</accession>
<feature type="transmembrane region" description="Helical" evidence="1">
    <location>
        <begin position="76"/>
        <end position="99"/>
    </location>
</feature>
<dbReference type="STRING" id="29367.CLPUN_03810"/>
<keyword evidence="1" id="KW-0472">Membrane</keyword>
<dbReference type="OrthoDB" id="9814991at2"/>
<dbReference type="EMBL" id="LZZM01000022">
    <property type="protein sequence ID" value="OOM82242.1"/>
    <property type="molecule type" value="Genomic_DNA"/>
</dbReference>
<organism evidence="2 3">
    <name type="scientific">Clostridium puniceum</name>
    <dbReference type="NCBI Taxonomy" id="29367"/>
    <lineage>
        <taxon>Bacteria</taxon>
        <taxon>Bacillati</taxon>
        <taxon>Bacillota</taxon>
        <taxon>Clostridia</taxon>
        <taxon>Eubacteriales</taxon>
        <taxon>Clostridiaceae</taxon>
        <taxon>Clostridium</taxon>
    </lineage>
</organism>
<evidence type="ECO:0008006" key="4">
    <source>
        <dbReference type="Google" id="ProtNLM"/>
    </source>
</evidence>
<gene>
    <name evidence="2" type="ORF">CLPUN_03810</name>
</gene>
<feature type="transmembrane region" description="Helical" evidence="1">
    <location>
        <begin position="175"/>
        <end position="194"/>
    </location>
</feature>
<proteinExistence type="predicted"/>
<name>A0A1S8TXF0_9CLOT</name>
<dbReference type="RefSeq" id="WP_077845686.1">
    <property type="nucleotide sequence ID" value="NZ_LZZM01000022.1"/>
</dbReference>
<keyword evidence="3" id="KW-1185">Reference proteome</keyword>
<keyword evidence="1" id="KW-1133">Transmembrane helix</keyword>
<evidence type="ECO:0000313" key="2">
    <source>
        <dbReference type="EMBL" id="OOM82242.1"/>
    </source>
</evidence>
<feature type="transmembrane region" description="Helical" evidence="1">
    <location>
        <begin position="22"/>
        <end position="46"/>
    </location>
</feature>
<reference evidence="2 3" key="1">
    <citation type="submission" date="2016-05" db="EMBL/GenBank/DDBJ databases">
        <title>Microbial solvent formation.</title>
        <authorList>
            <person name="Poehlein A."/>
            <person name="Montoya Solano J.D."/>
            <person name="Flitsch S."/>
            <person name="Krabben P."/>
            <person name="Duerre P."/>
            <person name="Daniel R."/>
        </authorList>
    </citation>
    <scope>NUCLEOTIDE SEQUENCE [LARGE SCALE GENOMIC DNA]</scope>
    <source>
        <strain evidence="2 3">DSM 2619</strain>
    </source>
</reference>
<sequence length="208" mass="24523">MNRLFNVDNLLFRFMGRISDLMILNFLWIICSLPIITIGASTTALYEVTLKLVNEEEGYLFKGFFKAFKENLKKATIIWIIILFVFFIIGVNLTFWIKYKSIAGYIPMSIILFILFLFLPTEIYIFPILSNFKKTIKESIKYAFIISIKYLPYSLMIILISLIFIFVTVVFPFTILFMIFVGFAFFAYINSYLFKIIFKKCTPYLEEV</sequence>
<feature type="transmembrane region" description="Helical" evidence="1">
    <location>
        <begin position="150"/>
        <end position="169"/>
    </location>
</feature>
<dbReference type="Pfam" id="PF04854">
    <property type="entry name" value="DUF624"/>
    <property type="match status" value="1"/>
</dbReference>
<evidence type="ECO:0000313" key="3">
    <source>
        <dbReference type="Proteomes" id="UP000190890"/>
    </source>
</evidence>